<accession>A0A0Q9YMT7</accession>
<dbReference type="Gene3D" id="3.40.50.150">
    <property type="entry name" value="Vaccinia Virus protein VP39"/>
    <property type="match status" value="1"/>
</dbReference>
<dbReference type="Pfam" id="PF05711">
    <property type="entry name" value="TylF"/>
    <property type="match status" value="1"/>
</dbReference>
<dbReference type="GO" id="GO:0032259">
    <property type="term" value="P:methylation"/>
    <property type="evidence" value="ECO:0007669"/>
    <property type="project" value="UniProtKB-KW"/>
</dbReference>
<sequence length="241" mass="27707">MDTYDKAHQMLLSDFRYFAFRDILYWLNYEMIEGDILEFGVGAGASLLLFALFNTQYQKWPEWLGDKEKKPIQRRIVGFDSFEGLPIGEGHARWHESVFKNNERLNHPFLAIGEAIKPEHVVKLFDVCGYEAPILEVGLFSDTVPKTIPAKYNKAALIHIDSDLYESCKTVLAHVEPLIQDGTVIMFDEWFAFKGNPNKGEARAFREFLEVNPHIQAIPYKQYSISSNAFIMQRTNTTAGF</sequence>
<organism evidence="1">
    <name type="scientific">Candidatus Berkiella cookevillensis</name>
    <dbReference type="NCBI Taxonomy" id="437022"/>
    <lineage>
        <taxon>Bacteria</taxon>
        <taxon>Pseudomonadati</taxon>
        <taxon>Pseudomonadota</taxon>
        <taxon>Gammaproteobacteria</taxon>
        <taxon>Candidatus Berkiellales</taxon>
        <taxon>Candidatus Berkiellaceae</taxon>
        <taxon>Candidatus Berkiella</taxon>
    </lineage>
</organism>
<evidence type="ECO:0000313" key="3">
    <source>
        <dbReference type="Proteomes" id="UP000051494"/>
    </source>
</evidence>
<keyword evidence="1" id="KW-0489">Methyltransferase</keyword>
<evidence type="ECO:0000313" key="2">
    <source>
        <dbReference type="EMBL" id="MCS5709577.1"/>
    </source>
</evidence>
<dbReference type="PANTHER" id="PTHR40036">
    <property type="entry name" value="MACROCIN O-METHYLTRANSFERASE"/>
    <property type="match status" value="1"/>
</dbReference>
<dbReference type="SUPFAM" id="SSF53335">
    <property type="entry name" value="S-adenosyl-L-methionine-dependent methyltransferases"/>
    <property type="match status" value="1"/>
</dbReference>
<evidence type="ECO:0000313" key="1">
    <source>
        <dbReference type="EMBL" id="KRG17793.1"/>
    </source>
</evidence>
<name>A0A0Q9YMT7_9GAMM</name>
<reference evidence="1" key="1">
    <citation type="submission" date="2015-09" db="EMBL/GenBank/DDBJ databases">
        <title>Draft Genome Sequences of Two Novel Amoeba-resistant Intranuclear Bacteria, Candidatus Berkiella cookevillensis and Candidatus Berkiella aquae.</title>
        <authorList>
            <person name="Mehari Y.T."/>
            <person name="Arivett B.A."/>
            <person name="Farone A.L."/>
            <person name="Gunderson J.H."/>
            <person name="Farone M.B."/>
        </authorList>
    </citation>
    <scope>NUCLEOTIDE SEQUENCE [LARGE SCALE GENOMIC DNA]</scope>
    <source>
        <strain evidence="1">CC99</strain>
    </source>
</reference>
<dbReference type="RefSeq" id="WP_057625188.1">
    <property type="nucleotide sequence ID" value="NZ_LKHV02000001.1"/>
</dbReference>
<dbReference type="OrthoDB" id="9799872at2"/>
<keyword evidence="1" id="KW-0808">Transferase</keyword>
<dbReference type="STRING" id="437022.CC99x_02088"/>
<dbReference type="AlphaFoldDB" id="A0A0Q9YMT7"/>
<dbReference type="EMBL" id="LKHV01000012">
    <property type="protein sequence ID" value="KRG17793.1"/>
    <property type="molecule type" value="Genomic_DNA"/>
</dbReference>
<dbReference type="EMBL" id="LKHV02000001">
    <property type="protein sequence ID" value="MCS5709577.1"/>
    <property type="molecule type" value="Genomic_DNA"/>
</dbReference>
<reference evidence="2" key="3">
    <citation type="submission" date="2021-06" db="EMBL/GenBank/DDBJ databases">
        <title>Genomic Description and Analysis of Intracellular Bacteria, Candidatus Berkiella cookevillensis and Candidatus Berkiella aquae.</title>
        <authorList>
            <person name="Kidane D.T."/>
            <person name="Mehari Y.T."/>
            <person name="Rice F.C."/>
            <person name="Arivett B.A."/>
            <person name="Farone A.L."/>
            <person name="Berk S.G."/>
            <person name="Farone M.B."/>
        </authorList>
    </citation>
    <scope>NUCLEOTIDE SEQUENCE</scope>
    <source>
        <strain evidence="2">CC99</strain>
    </source>
</reference>
<dbReference type="PANTHER" id="PTHR40036:SF1">
    <property type="entry name" value="MACROCIN O-METHYLTRANSFERASE"/>
    <property type="match status" value="1"/>
</dbReference>
<dbReference type="InterPro" id="IPR008884">
    <property type="entry name" value="TylF_MeTrfase"/>
</dbReference>
<dbReference type="InterPro" id="IPR029063">
    <property type="entry name" value="SAM-dependent_MTases_sf"/>
</dbReference>
<keyword evidence="3" id="KW-1185">Reference proteome</keyword>
<comment type="caution">
    <text evidence="1">The sequence shown here is derived from an EMBL/GenBank/DDBJ whole genome shotgun (WGS) entry which is preliminary data.</text>
</comment>
<protein>
    <submittedName>
        <fullName evidence="1">Macrocin-O-methyltransferase (TylF)</fullName>
    </submittedName>
    <submittedName>
        <fullName evidence="2">TylF/MycF family methyltransferase</fullName>
    </submittedName>
</protein>
<dbReference type="GO" id="GO:0008168">
    <property type="term" value="F:methyltransferase activity"/>
    <property type="evidence" value="ECO:0007669"/>
    <property type="project" value="UniProtKB-KW"/>
</dbReference>
<dbReference type="Proteomes" id="UP000051494">
    <property type="component" value="Unassembled WGS sequence"/>
</dbReference>
<proteinExistence type="predicted"/>
<gene>
    <name evidence="2" type="ORF">CC99x_011790</name>
    <name evidence="1" type="ORF">CC99x_02088</name>
</gene>
<reference evidence="2" key="2">
    <citation type="journal article" date="2016" name="Genome Announc.">
        <title>Draft Genome Sequences of Two Novel Amoeba-Resistant Intranuclear Bacteria, 'Candidatus Berkiella cookevillensis' and 'Candidatus Berkiella aquae'.</title>
        <authorList>
            <person name="Mehari Y.T."/>
            <person name="Arivett B.A."/>
            <person name="Farone A.L."/>
            <person name="Gunderson J.H."/>
            <person name="Farone M.B."/>
        </authorList>
    </citation>
    <scope>NUCLEOTIDE SEQUENCE</scope>
    <source>
        <strain evidence="2">CC99</strain>
    </source>
</reference>